<sequence length="476" mass="51037">MPRQQAIKLLIDGVWVEGDGETISVVDKYSGQPIGFIRAASTAQVDAAVAAARRSFESIKLEPHERYRLLMRVADLIEANREALAELIISESGVPWKDSNNEVGRAAETFRLSAEEARRLVGEMVPIQGAAGQSHRMAFTIRVPRGVVGGISSFNSPLNMVAHKVAPALAAGNSVVFKPPVATPLSATRLFELMLEAGVPPTHINLVHGEGRGVGQQLVDHDGIDFFTFTGSTPVGKLIRQSRGLRPVALELGSIAATIVCADADLDRAAARCAQSGFRRQGQACTSTQRLFVQREILETFTARLMSEVASLVVGDPRDHRTDVGPMISEKDAARAEAWVQEAVAQGATLLAGGVRTGAVLPPTVLTDVTPDMRVMCQEIFAPVLSILPFDTLDEAIDRVNATEFGLAAGLFTRDMQRALEGAARLHVGVVHLNDASSSRVDLIPFAGVKESGVGVEGPKYAIREMTEERLVTVTL</sequence>
<comment type="similarity">
    <text evidence="1">Belongs to the aldehyde dehydrogenase family.</text>
</comment>
<feature type="domain" description="Aldehyde dehydrogenase" evidence="3">
    <location>
        <begin position="15"/>
        <end position="470"/>
    </location>
</feature>
<keyword evidence="2" id="KW-0560">Oxidoreductase</keyword>
<dbReference type="InterPro" id="IPR016161">
    <property type="entry name" value="Ald_DH/histidinol_DH"/>
</dbReference>
<dbReference type="PANTHER" id="PTHR42991:SF1">
    <property type="entry name" value="ALDEHYDE DEHYDROGENASE"/>
    <property type="match status" value="1"/>
</dbReference>
<evidence type="ECO:0000259" key="3">
    <source>
        <dbReference type="Pfam" id="PF00171"/>
    </source>
</evidence>
<dbReference type="InterPro" id="IPR015590">
    <property type="entry name" value="Aldehyde_DH_dom"/>
</dbReference>
<accession>A0A258HMN9</accession>
<comment type="caution">
    <text evidence="4">The sequence shown here is derived from an EMBL/GenBank/DDBJ whole genome shotgun (WGS) entry which is preliminary data.</text>
</comment>
<dbReference type="FunFam" id="3.40.309.10:FF:000009">
    <property type="entry name" value="Aldehyde dehydrogenase A"/>
    <property type="match status" value="1"/>
</dbReference>
<dbReference type="Pfam" id="PF00171">
    <property type="entry name" value="Aldedh"/>
    <property type="match status" value="1"/>
</dbReference>
<dbReference type="InterPro" id="IPR051020">
    <property type="entry name" value="ALDH-related_metabolic_enz"/>
</dbReference>
<evidence type="ECO:0000256" key="1">
    <source>
        <dbReference type="ARBA" id="ARBA00009986"/>
    </source>
</evidence>
<organism evidence="4 5">
    <name type="scientific">Brevundimonas subvibrioides</name>
    <dbReference type="NCBI Taxonomy" id="74313"/>
    <lineage>
        <taxon>Bacteria</taxon>
        <taxon>Pseudomonadati</taxon>
        <taxon>Pseudomonadota</taxon>
        <taxon>Alphaproteobacteria</taxon>
        <taxon>Caulobacterales</taxon>
        <taxon>Caulobacteraceae</taxon>
        <taxon>Brevundimonas</taxon>
    </lineage>
</organism>
<dbReference type="InterPro" id="IPR016163">
    <property type="entry name" value="Ald_DH_C"/>
</dbReference>
<dbReference type="SUPFAM" id="SSF53720">
    <property type="entry name" value="ALDH-like"/>
    <property type="match status" value="1"/>
</dbReference>
<reference evidence="4 5" key="1">
    <citation type="submission" date="2017-03" db="EMBL/GenBank/DDBJ databases">
        <title>Lifting the veil on microbial sulfur biogeochemistry in mining wastewaters.</title>
        <authorList>
            <person name="Kantor R.S."/>
            <person name="Colenbrander Nelson T."/>
            <person name="Marshall S."/>
            <person name="Bennett D."/>
            <person name="Apte S."/>
            <person name="Camacho D."/>
            <person name="Thomas B.C."/>
            <person name="Warren L.A."/>
            <person name="Banfield J.F."/>
        </authorList>
    </citation>
    <scope>NUCLEOTIDE SEQUENCE [LARGE SCALE GENOMIC DNA]</scope>
    <source>
        <strain evidence="4">32-68-21</strain>
    </source>
</reference>
<dbReference type="EMBL" id="NCEQ01000005">
    <property type="protein sequence ID" value="OYX57588.1"/>
    <property type="molecule type" value="Genomic_DNA"/>
</dbReference>
<evidence type="ECO:0000256" key="2">
    <source>
        <dbReference type="ARBA" id="ARBA00023002"/>
    </source>
</evidence>
<dbReference type="Gene3D" id="3.40.309.10">
    <property type="entry name" value="Aldehyde Dehydrogenase, Chain A, domain 2"/>
    <property type="match status" value="1"/>
</dbReference>
<dbReference type="PANTHER" id="PTHR42991">
    <property type="entry name" value="ALDEHYDE DEHYDROGENASE"/>
    <property type="match status" value="1"/>
</dbReference>
<dbReference type="Proteomes" id="UP000216147">
    <property type="component" value="Unassembled WGS sequence"/>
</dbReference>
<evidence type="ECO:0000313" key="4">
    <source>
        <dbReference type="EMBL" id="OYX57588.1"/>
    </source>
</evidence>
<protein>
    <submittedName>
        <fullName evidence="4">Aldehyde dehydrogenase</fullName>
    </submittedName>
</protein>
<evidence type="ECO:0000313" key="5">
    <source>
        <dbReference type="Proteomes" id="UP000216147"/>
    </source>
</evidence>
<dbReference type="AlphaFoldDB" id="A0A258HMN9"/>
<gene>
    <name evidence="4" type="ORF">B7Y86_05480</name>
</gene>
<dbReference type="GO" id="GO:0008911">
    <property type="term" value="F:lactaldehyde dehydrogenase (NAD+) activity"/>
    <property type="evidence" value="ECO:0007669"/>
    <property type="project" value="TreeGrafter"/>
</dbReference>
<dbReference type="InterPro" id="IPR016162">
    <property type="entry name" value="Ald_DH_N"/>
</dbReference>
<proteinExistence type="inferred from homology"/>
<name>A0A258HMN9_9CAUL</name>
<dbReference type="Gene3D" id="3.40.605.10">
    <property type="entry name" value="Aldehyde Dehydrogenase, Chain A, domain 1"/>
    <property type="match status" value="1"/>
</dbReference>
<dbReference type="FunFam" id="3.40.605.10:FF:000007">
    <property type="entry name" value="NAD/NADP-dependent betaine aldehyde dehydrogenase"/>
    <property type="match status" value="1"/>
</dbReference>